<comment type="cofactor">
    <cofactor evidence="1">
        <name>Mn(2+)</name>
        <dbReference type="ChEBI" id="CHEBI:29035"/>
    </cofactor>
</comment>
<sequence length="844" mass="92662">MADRLDRYRAMRDPARTPEPFGAGPERAIAGASRLFVVQKHAARRLHWDFRLELGGTLRSWAVPKGPSADPADKRMAVEVEDHPIEYADFEGTIPAGNYGAGAVIVWDRGAWQPVGDPVAGLAEGKLVFLLHGYKLRGEWTLVRTRRAQGGKQEWLLLKHRGDAFAGPGRPFPQESVLSGRLLEEVAAGTSRADAAVREAVRLGAKERRLAEKDLAPMLAELRDAAFDDAGWLFELKYDGYRLLARREGARAELRYRSGDDATALFPEVAKAIEMLPVDAVVDGEVVVLGADGRPSFQALQKRGQLARREDVARAAIEAPATLFAFDLLAVGGRDVRPLPLAERKQLLADVVPRLGPVRFADHVEGRGLALFREVEARGLEGIVAKRADAPYRAGRSSAWQKIRLACAGDFAVVGFTAPRAGRARFGALLLAVFDGEGFVFAGSVGSGFTDRQLDDLHARLAPRIRKTPPCRGPVPRGRGNTWVDPEVVVEVRYREWTSDGLLRQPVFLRVRDDKRPEEAIREAAAAHDPPPPSHAPAADARQVKITNPDKVFFPADGITKGELVAYHRAIAPFMLPFLADRPLVLTRYPDGIDGKSFFQKDAPEWRPPWMRTVTVHAEETGRDLEHFLVDDADGLAWLVNLGTIPIHVFASRTPALERPDWCVVDLDPKEAPFGHVVRLARAVHALCEQLGLPSYAKTTGQKGLHVLVPVGGQLTHDQARTLGELLARAVEGEHPDISTTARAIPARGGRVYLDYLQNGWGKTIAAPYTVRPRPGAPVSTPLRWSEVNARLDPSRFTIRNVPARAEKLGADPLRPVLDARPDLVAALARLRERLEGRGARPAR</sequence>
<dbReference type="Gene3D" id="3.90.920.10">
    <property type="entry name" value="DNA primase, PRIM domain"/>
    <property type="match status" value="1"/>
</dbReference>
<keyword evidence="18" id="KW-0511">Multifunctional enzyme</keyword>
<keyword evidence="10" id="KW-0378">Hydrolase</keyword>
<evidence type="ECO:0000256" key="1">
    <source>
        <dbReference type="ARBA" id="ARBA00001936"/>
    </source>
</evidence>
<dbReference type="EMBL" id="AP025591">
    <property type="protein sequence ID" value="BDG04592.1"/>
    <property type="molecule type" value="Genomic_DNA"/>
</dbReference>
<keyword evidence="9" id="KW-0227">DNA damage</keyword>
<dbReference type="Gene3D" id="2.40.50.140">
    <property type="entry name" value="Nucleic acid-binding proteins"/>
    <property type="match status" value="1"/>
</dbReference>
<comment type="catalytic activity">
    <reaction evidence="20">
        <text>ATP + (deoxyribonucleotide)n-3'-hydroxyl + 5'-phospho-(deoxyribonucleotide)m = (deoxyribonucleotide)n+m + AMP + diphosphate.</text>
        <dbReference type="EC" id="6.5.1.1"/>
    </reaction>
</comment>
<evidence type="ECO:0000256" key="3">
    <source>
        <dbReference type="ARBA" id="ARBA00022598"/>
    </source>
</evidence>
<evidence type="ECO:0000256" key="10">
    <source>
        <dbReference type="ARBA" id="ARBA00022801"/>
    </source>
</evidence>
<dbReference type="Pfam" id="PF13298">
    <property type="entry name" value="LigD_N"/>
    <property type="match status" value="1"/>
</dbReference>
<keyword evidence="8" id="KW-0547">Nucleotide-binding</keyword>
<evidence type="ECO:0000256" key="4">
    <source>
        <dbReference type="ARBA" id="ARBA00022679"/>
    </source>
</evidence>
<gene>
    <name evidence="23" type="ORF">AMOR_35880</name>
</gene>
<dbReference type="InterPro" id="IPR014143">
    <property type="entry name" value="NHEJ_ligase_prk"/>
</dbReference>
<dbReference type="CDD" id="cd07971">
    <property type="entry name" value="OBF_DNA_ligase_LigD"/>
    <property type="match status" value="1"/>
</dbReference>
<evidence type="ECO:0000256" key="6">
    <source>
        <dbReference type="ARBA" id="ARBA00022722"/>
    </source>
</evidence>
<dbReference type="NCBIfam" id="TIGR02777">
    <property type="entry name" value="LigD_PE_dom"/>
    <property type="match status" value="1"/>
</dbReference>
<dbReference type="InterPro" id="IPR014146">
    <property type="entry name" value="LigD_ligase_dom"/>
</dbReference>
<dbReference type="SUPFAM" id="SSF56091">
    <property type="entry name" value="DNA ligase/mRNA capping enzyme, catalytic domain"/>
    <property type="match status" value="1"/>
</dbReference>
<evidence type="ECO:0000256" key="16">
    <source>
        <dbReference type="ARBA" id="ARBA00023204"/>
    </source>
</evidence>
<evidence type="ECO:0000256" key="18">
    <source>
        <dbReference type="ARBA" id="ARBA00023268"/>
    </source>
</evidence>
<keyword evidence="5" id="KW-0548">Nucleotidyltransferase</keyword>
<feature type="domain" description="ATP-dependent DNA ligase family profile" evidence="22">
    <location>
        <begin position="314"/>
        <end position="435"/>
    </location>
</feature>
<evidence type="ECO:0000256" key="5">
    <source>
        <dbReference type="ARBA" id="ARBA00022695"/>
    </source>
</evidence>
<evidence type="ECO:0000313" key="24">
    <source>
        <dbReference type="Proteomes" id="UP001162891"/>
    </source>
</evidence>
<evidence type="ECO:0000256" key="11">
    <source>
        <dbReference type="ARBA" id="ARBA00022839"/>
    </source>
</evidence>
<keyword evidence="14" id="KW-0238">DNA-binding</keyword>
<dbReference type="Pfam" id="PF04679">
    <property type="entry name" value="DNA_ligase_A_C"/>
    <property type="match status" value="1"/>
</dbReference>
<dbReference type="Gene3D" id="3.30.1490.70">
    <property type="match status" value="1"/>
</dbReference>
<dbReference type="InterPro" id="IPR012309">
    <property type="entry name" value="DNA_ligase_ATP-dep_C"/>
</dbReference>
<dbReference type="InterPro" id="IPR052171">
    <property type="entry name" value="NHEJ_LigD"/>
</dbReference>
<evidence type="ECO:0000256" key="21">
    <source>
        <dbReference type="SAM" id="MobiDB-lite"/>
    </source>
</evidence>
<dbReference type="Gene3D" id="3.30.470.30">
    <property type="entry name" value="DNA ligase/mRNA capping enzyme"/>
    <property type="match status" value="1"/>
</dbReference>
<keyword evidence="7" id="KW-0479">Metal-binding</keyword>
<evidence type="ECO:0000256" key="12">
    <source>
        <dbReference type="ARBA" id="ARBA00022840"/>
    </source>
</evidence>
<keyword evidence="12" id="KW-0067">ATP-binding</keyword>
<evidence type="ECO:0000256" key="9">
    <source>
        <dbReference type="ARBA" id="ARBA00022763"/>
    </source>
</evidence>
<evidence type="ECO:0000256" key="7">
    <source>
        <dbReference type="ARBA" id="ARBA00022723"/>
    </source>
</evidence>
<evidence type="ECO:0000313" key="23">
    <source>
        <dbReference type="EMBL" id="BDG04592.1"/>
    </source>
</evidence>
<evidence type="ECO:0000256" key="15">
    <source>
        <dbReference type="ARBA" id="ARBA00023172"/>
    </source>
</evidence>
<evidence type="ECO:0000256" key="19">
    <source>
        <dbReference type="ARBA" id="ARBA00029943"/>
    </source>
</evidence>
<proteinExistence type="predicted"/>
<keyword evidence="16" id="KW-0234">DNA repair</keyword>
<dbReference type="NCBIfam" id="TIGR02778">
    <property type="entry name" value="ligD_pol"/>
    <property type="match status" value="1"/>
</dbReference>
<dbReference type="PANTHER" id="PTHR42705">
    <property type="entry name" value="BIFUNCTIONAL NON-HOMOLOGOUS END JOINING PROTEIN LIGD"/>
    <property type="match status" value="1"/>
</dbReference>
<dbReference type="InterPro" id="IPR012340">
    <property type="entry name" value="NA-bd_OB-fold"/>
</dbReference>
<dbReference type="NCBIfam" id="TIGR02776">
    <property type="entry name" value="NHEJ_ligase_prk"/>
    <property type="match status" value="1"/>
</dbReference>
<dbReference type="InterPro" id="IPR014145">
    <property type="entry name" value="LigD_pol_dom"/>
</dbReference>
<name>A0ABN6MUD8_9BACT</name>
<dbReference type="CDD" id="cd04865">
    <property type="entry name" value="LigD_Pol_like_2"/>
    <property type="match status" value="1"/>
</dbReference>
<keyword evidence="13" id="KW-0239">DNA-directed DNA polymerase</keyword>
<keyword evidence="6" id="KW-0540">Nuclease</keyword>
<keyword evidence="11" id="KW-0269">Exonuclease</keyword>
<protein>
    <recommendedName>
        <fullName evidence="2">DNA ligase (ATP)</fullName>
        <ecNumber evidence="2">6.5.1.1</ecNumber>
    </recommendedName>
    <alternativeName>
        <fullName evidence="19">NHEJ DNA polymerase</fullName>
    </alternativeName>
</protein>
<dbReference type="Proteomes" id="UP001162891">
    <property type="component" value="Chromosome"/>
</dbReference>
<keyword evidence="17" id="KW-0464">Manganese</keyword>
<keyword evidence="4" id="KW-0808">Transferase</keyword>
<dbReference type="EC" id="6.5.1.1" evidence="2"/>
<dbReference type="NCBIfam" id="TIGR02779">
    <property type="entry name" value="NHEJ_ligase_lig"/>
    <property type="match status" value="1"/>
</dbReference>
<accession>A0ABN6MUD8</accession>
<keyword evidence="15" id="KW-0233">DNA recombination</keyword>
<evidence type="ECO:0000256" key="17">
    <source>
        <dbReference type="ARBA" id="ARBA00023211"/>
    </source>
</evidence>
<evidence type="ECO:0000256" key="2">
    <source>
        <dbReference type="ARBA" id="ARBA00012727"/>
    </source>
</evidence>
<dbReference type="SUPFAM" id="SSF50249">
    <property type="entry name" value="Nucleic acid-binding proteins"/>
    <property type="match status" value="1"/>
</dbReference>
<evidence type="ECO:0000256" key="20">
    <source>
        <dbReference type="ARBA" id="ARBA00034003"/>
    </source>
</evidence>
<dbReference type="PROSITE" id="PS50160">
    <property type="entry name" value="DNA_LIGASE_A3"/>
    <property type="match status" value="1"/>
</dbReference>
<evidence type="ECO:0000259" key="22">
    <source>
        <dbReference type="PROSITE" id="PS50160"/>
    </source>
</evidence>
<reference evidence="24" key="1">
    <citation type="journal article" date="2022" name="Int. J. Syst. Evol. Microbiol.">
        <title>Anaeromyxobacter oryzae sp. nov., Anaeromyxobacter diazotrophicus sp. nov. and Anaeromyxobacter paludicola sp. nov., isolated from paddy soils.</title>
        <authorList>
            <person name="Itoh H."/>
            <person name="Xu Z."/>
            <person name="Mise K."/>
            <person name="Masuda Y."/>
            <person name="Ushijima N."/>
            <person name="Hayakawa C."/>
            <person name="Shiratori Y."/>
            <person name="Senoo K."/>
        </authorList>
    </citation>
    <scope>NUCLEOTIDE SEQUENCE [LARGE SCALE GENOMIC DNA]</scope>
    <source>
        <strain evidence="24">Red232</strain>
    </source>
</reference>
<evidence type="ECO:0000256" key="14">
    <source>
        <dbReference type="ARBA" id="ARBA00023125"/>
    </source>
</evidence>
<dbReference type="Pfam" id="PF01068">
    <property type="entry name" value="DNA_ligase_A_M"/>
    <property type="match status" value="1"/>
</dbReference>
<dbReference type="InterPro" id="IPR012310">
    <property type="entry name" value="DNA_ligase_ATP-dep_cent"/>
</dbReference>
<dbReference type="CDD" id="cd07906">
    <property type="entry name" value="Adenylation_DNA_ligase_LigD_LigC"/>
    <property type="match status" value="1"/>
</dbReference>
<feature type="compositionally biased region" description="Basic and acidic residues" evidence="21">
    <location>
        <begin position="1"/>
        <end position="16"/>
    </location>
</feature>
<keyword evidence="24" id="KW-1185">Reference proteome</keyword>
<dbReference type="PANTHER" id="PTHR42705:SF2">
    <property type="entry name" value="BIFUNCTIONAL NON-HOMOLOGOUS END JOINING PROTEIN LIGD"/>
    <property type="match status" value="1"/>
</dbReference>
<keyword evidence="3 23" id="KW-0436">Ligase</keyword>
<evidence type="ECO:0000256" key="13">
    <source>
        <dbReference type="ARBA" id="ARBA00022932"/>
    </source>
</evidence>
<organism evidence="23 24">
    <name type="scientific">Anaeromyxobacter oryzae</name>
    <dbReference type="NCBI Taxonomy" id="2918170"/>
    <lineage>
        <taxon>Bacteria</taxon>
        <taxon>Pseudomonadati</taxon>
        <taxon>Myxococcota</taxon>
        <taxon>Myxococcia</taxon>
        <taxon>Myxococcales</taxon>
        <taxon>Cystobacterineae</taxon>
        <taxon>Anaeromyxobacteraceae</taxon>
        <taxon>Anaeromyxobacter</taxon>
    </lineage>
</organism>
<feature type="region of interest" description="Disordered" evidence="21">
    <location>
        <begin position="1"/>
        <end position="24"/>
    </location>
</feature>
<dbReference type="InterPro" id="IPR014144">
    <property type="entry name" value="LigD_PE_domain"/>
</dbReference>
<dbReference type="GO" id="GO:0016874">
    <property type="term" value="F:ligase activity"/>
    <property type="evidence" value="ECO:0007669"/>
    <property type="project" value="UniProtKB-KW"/>
</dbReference>
<dbReference type="Pfam" id="PF21686">
    <property type="entry name" value="LigD_Prim-Pol"/>
    <property type="match status" value="1"/>
</dbReference>
<evidence type="ECO:0000256" key="8">
    <source>
        <dbReference type="ARBA" id="ARBA00022741"/>
    </source>
</evidence>